<dbReference type="GO" id="GO:0004143">
    <property type="term" value="F:ATP-dependent diacylglycerol kinase activity"/>
    <property type="evidence" value="ECO:0007669"/>
    <property type="project" value="TreeGrafter"/>
</dbReference>
<dbReference type="RefSeq" id="WP_052596884.1">
    <property type="nucleotide sequence ID" value="NZ_CP011112.1"/>
</dbReference>
<dbReference type="InterPro" id="IPR001206">
    <property type="entry name" value="Diacylglycerol_kinase_cat_dom"/>
</dbReference>
<evidence type="ECO:0000256" key="13">
    <source>
        <dbReference type="SAM" id="MobiDB-lite"/>
    </source>
</evidence>
<dbReference type="AlphaFoldDB" id="A0A0K1JQI4"/>
<reference evidence="15 16" key="1">
    <citation type="submission" date="2015-03" db="EMBL/GenBank/DDBJ databases">
        <title>Luteipulveratus halotolerans sp. nov., a novel actinobacterium (Dermacoccaceae) from Sarawak, Malaysia.</title>
        <authorList>
            <person name="Juboi H."/>
            <person name="Basik A."/>
            <person name="Shamsul S.S."/>
            <person name="Arnold P."/>
            <person name="Schmitt E.K."/>
            <person name="Sanglier J.-J."/>
            <person name="Yeo T."/>
        </authorList>
    </citation>
    <scope>NUCLEOTIDE SEQUENCE [LARGE SCALE GENOMIC DNA]</scope>
    <source>
        <strain evidence="15 16">MN07-A0370</strain>
    </source>
</reference>
<evidence type="ECO:0000256" key="4">
    <source>
        <dbReference type="ARBA" id="ARBA00022679"/>
    </source>
</evidence>
<dbReference type="NCBIfam" id="TIGR00147">
    <property type="entry name" value="YegS/Rv2252/BmrU family lipid kinase"/>
    <property type="match status" value="1"/>
</dbReference>
<dbReference type="SUPFAM" id="SSF111331">
    <property type="entry name" value="NAD kinase/diacylglycerol kinase-like"/>
    <property type="match status" value="1"/>
</dbReference>
<dbReference type="SMART" id="SM00046">
    <property type="entry name" value="DAGKc"/>
    <property type="match status" value="1"/>
</dbReference>
<dbReference type="Gene3D" id="3.40.50.10330">
    <property type="entry name" value="Probable inorganic polyphosphate/atp-NAD kinase, domain 1"/>
    <property type="match status" value="1"/>
</dbReference>
<dbReference type="InterPro" id="IPR016064">
    <property type="entry name" value="NAD/diacylglycerol_kinase_sf"/>
</dbReference>
<evidence type="ECO:0000313" key="15">
    <source>
        <dbReference type="EMBL" id="AKU18848.1"/>
    </source>
</evidence>
<gene>
    <name evidence="15" type="ORF">VV02_11635</name>
</gene>
<evidence type="ECO:0000256" key="10">
    <source>
        <dbReference type="ARBA" id="ARBA00023098"/>
    </source>
</evidence>
<dbReference type="Gene3D" id="2.60.200.40">
    <property type="match status" value="1"/>
</dbReference>
<evidence type="ECO:0000256" key="9">
    <source>
        <dbReference type="ARBA" id="ARBA00022842"/>
    </source>
</evidence>
<comment type="cofactor">
    <cofactor evidence="1">
        <name>Mg(2+)</name>
        <dbReference type="ChEBI" id="CHEBI:18420"/>
    </cofactor>
</comment>
<keyword evidence="8" id="KW-0067">ATP-binding</keyword>
<accession>A0A0K1JQI4</accession>
<name>A0A0K1JQI4_9MICO</name>
<evidence type="ECO:0000256" key="2">
    <source>
        <dbReference type="ARBA" id="ARBA00005983"/>
    </source>
</evidence>
<sequence>MTSDTRRRLAVLTNPNAGHGKGKSAAAPVLDLLERRGVEVEHVTGTSREDAAAKILTAAQNGPDAILSVGGDGTHGVALQAAVATGVPLAIVPAGTGNDLARVIDLPLKSVEQAVEVALTGKAQAYDVGRVTTADGASRYFVTVAMAGFDSLVADRNNAMSWPNGRARYVVAIGVEYAQLKPRQFRVVVDDEVIDGPMILAAVGNTRSYGGDMKICPDADPHDGQLDVTIIHGVRYPRLQLPAILPKVFSGAHVKHPAVSTHRGRRIELITPDMNAYADGDCAGSLPAVIEAVPAGLSLITP</sequence>
<dbReference type="NCBIfam" id="NF008882">
    <property type="entry name" value="PRK11914.1"/>
    <property type="match status" value="1"/>
</dbReference>
<evidence type="ECO:0000259" key="14">
    <source>
        <dbReference type="PROSITE" id="PS50146"/>
    </source>
</evidence>
<dbReference type="Pfam" id="PF00781">
    <property type="entry name" value="DAGK_cat"/>
    <property type="match status" value="1"/>
</dbReference>
<dbReference type="EMBL" id="CP011112">
    <property type="protein sequence ID" value="AKU18848.1"/>
    <property type="molecule type" value="Genomic_DNA"/>
</dbReference>
<dbReference type="STRING" id="571913.VV02_11635"/>
<dbReference type="PANTHER" id="PTHR12358">
    <property type="entry name" value="SPHINGOSINE KINASE"/>
    <property type="match status" value="1"/>
</dbReference>
<keyword evidence="4" id="KW-0808">Transferase</keyword>
<evidence type="ECO:0000256" key="12">
    <source>
        <dbReference type="ARBA" id="ARBA00023264"/>
    </source>
</evidence>
<dbReference type="GO" id="GO:0005886">
    <property type="term" value="C:plasma membrane"/>
    <property type="evidence" value="ECO:0007669"/>
    <property type="project" value="TreeGrafter"/>
</dbReference>
<keyword evidence="9" id="KW-0460">Magnesium</keyword>
<dbReference type="GO" id="GO:0046872">
    <property type="term" value="F:metal ion binding"/>
    <property type="evidence" value="ECO:0007669"/>
    <property type="project" value="UniProtKB-KW"/>
</dbReference>
<keyword evidence="11" id="KW-0594">Phospholipid biosynthesis</keyword>
<dbReference type="PANTHER" id="PTHR12358:SF106">
    <property type="entry name" value="LIPID KINASE YEGS"/>
    <property type="match status" value="1"/>
</dbReference>
<comment type="similarity">
    <text evidence="2">Belongs to the diacylglycerol/lipid kinase family.</text>
</comment>
<dbReference type="InterPro" id="IPR005218">
    <property type="entry name" value="Diacylglycerol/lipid_kinase"/>
</dbReference>
<protein>
    <recommendedName>
        <fullName evidence="14">DAGKc domain-containing protein</fullName>
    </recommendedName>
</protein>
<evidence type="ECO:0000256" key="11">
    <source>
        <dbReference type="ARBA" id="ARBA00023209"/>
    </source>
</evidence>
<evidence type="ECO:0000256" key="1">
    <source>
        <dbReference type="ARBA" id="ARBA00001946"/>
    </source>
</evidence>
<feature type="domain" description="DAGKc" evidence="14">
    <location>
        <begin position="4"/>
        <end position="135"/>
    </location>
</feature>
<dbReference type="PROSITE" id="PS50146">
    <property type="entry name" value="DAGK"/>
    <property type="match status" value="1"/>
</dbReference>
<proteinExistence type="inferred from homology"/>
<dbReference type="InterPro" id="IPR045540">
    <property type="entry name" value="YegS/DAGK_C"/>
</dbReference>
<keyword evidence="7" id="KW-0418">Kinase</keyword>
<evidence type="ECO:0000256" key="8">
    <source>
        <dbReference type="ARBA" id="ARBA00022840"/>
    </source>
</evidence>
<dbReference type="KEGG" id="lmoi:VV02_11635"/>
<keyword evidence="5" id="KW-0479">Metal-binding</keyword>
<evidence type="ECO:0000256" key="6">
    <source>
        <dbReference type="ARBA" id="ARBA00022741"/>
    </source>
</evidence>
<evidence type="ECO:0000256" key="3">
    <source>
        <dbReference type="ARBA" id="ARBA00022516"/>
    </source>
</evidence>
<keyword evidence="6" id="KW-0547">Nucleotide-binding</keyword>
<dbReference type="InterPro" id="IPR017438">
    <property type="entry name" value="ATP-NAD_kinase_N"/>
</dbReference>
<evidence type="ECO:0000256" key="5">
    <source>
        <dbReference type="ARBA" id="ARBA00022723"/>
    </source>
</evidence>
<dbReference type="Proteomes" id="UP000066480">
    <property type="component" value="Chromosome"/>
</dbReference>
<keyword evidence="12" id="KW-1208">Phospholipid metabolism</keyword>
<organism evidence="15 16">
    <name type="scientific">Luteipulveratus mongoliensis</name>
    <dbReference type="NCBI Taxonomy" id="571913"/>
    <lineage>
        <taxon>Bacteria</taxon>
        <taxon>Bacillati</taxon>
        <taxon>Actinomycetota</taxon>
        <taxon>Actinomycetes</taxon>
        <taxon>Micrococcales</taxon>
        <taxon>Dermacoccaceae</taxon>
        <taxon>Luteipulveratus</taxon>
    </lineage>
</organism>
<keyword evidence="3" id="KW-0444">Lipid biosynthesis</keyword>
<dbReference type="GO" id="GO:0008654">
    <property type="term" value="P:phospholipid biosynthetic process"/>
    <property type="evidence" value="ECO:0007669"/>
    <property type="project" value="UniProtKB-KW"/>
</dbReference>
<dbReference type="Pfam" id="PF19279">
    <property type="entry name" value="YegS_C"/>
    <property type="match status" value="1"/>
</dbReference>
<keyword evidence="16" id="KW-1185">Reference proteome</keyword>
<keyword evidence="10" id="KW-0443">Lipid metabolism</keyword>
<dbReference type="GO" id="GO:0005524">
    <property type="term" value="F:ATP binding"/>
    <property type="evidence" value="ECO:0007669"/>
    <property type="project" value="UniProtKB-KW"/>
</dbReference>
<dbReference type="InterPro" id="IPR050187">
    <property type="entry name" value="Lipid_Phosphate_FormReg"/>
</dbReference>
<evidence type="ECO:0000313" key="16">
    <source>
        <dbReference type="Proteomes" id="UP000066480"/>
    </source>
</evidence>
<evidence type="ECO:0000256" key="7">
    <source>
        <dbReference type="ARBA" id="ARBA00022777"/>
    </source>
</evidence>
<feature type="region of interest" description="Disordered" evidence="13">
    <location>
        <begin position="1"/>
        <end position="24"/>
    </location>
</feature>